<feature type="transmembrane region" description="Helical" evidence="7">
    <location>
        <begin position="119"/>
        <end position="143"/>
    </location>
</feature>
<dbReference type="RefSeq" id="WP_093837944.1">
    <property type="nucleotide sequence ID" value="NZ_FOLM01000003.1"/>
</dbReference>
<dbReference type="STRING" id="910347.SAMN05421773_10389"/>
<dbReference type="Gene3D" id="1.10.3720.10">
    <property type="entry name" value="MetI-like"/>
    <property type="match status" value="1"/>
</dbReference>
<proteinExistence type="inferred from homology"/>
<dbReference type="CDD" id="cd06261">
    <property type="entry name" value="TM_PBP2"/>
    <property type="match status" value="1"/>
</dbReference>
<gene>
    <name evidence="10" type="ORF">SAMN05421773_10389</name>
</gene>
<keyword evidence="2 7" id="KW-0813">Transport</keyword>
<keyword evidence="6 7" id="KW-0472">Membrane</keyword>
<accession>A0A1I1ILM1</accession>
<evidence type="ECO:0000256" key="2">
    <source>
        <dbReference type="ARBA" id="ARBA00022448"/>
    </source>
</evidence>
<feature type="domain" description="ABC transmembrane type-1" evidence="9">
    <location>
        <begin position="120"/>
        <end position="342"/>
    </location>
</feature>
<feature type="transmembrane region" description="Helical" evidence="7">
    <location>
        <begin position="321"/>
        <end position="343"/>
    </location>
</feature>
<dbReference type="PANTHER" id="PTHR30193">
    <property type="entry name" value="ABC TRANSPORTER PERMEASE PROTEIN"/>
    <property type="match status" value="1"/>
</dbReference>
<feature type="transmembrane region" description="Helical" evidence="7">
    <location>
        <begin position="61"/>
        <end position="82"/>
    </location>
</feature>
<sequence length="353" mass="39230">MDTQVSPVVDPPTPASRGGPGARPPAVSRVALAAALLLPPRLTPESVRYDRRYRTVDRYRFVCWFLAPPLLIYTVLVIWPFLQAFFYAMTDWTGFGGEFSMVWSGNFSRMWRDDAFWDALANSLVLLVLAPVITLALGLFFAYMLNAGGRHRRSESVGGVRGAAFYKIVYFLPQVLSVAIIAIVWARVFSPRSGLVNTGLEAVGLGSLAQDNWLGGSWARWVILLVLCWSFVGFYVVLFSAAMAAVPRDIYEAALLDGAGRAATFFRVTFPLTWDTVRTGWIYMGIQALDAFALVIVMVPRGGFDVLPTYLYLKAFREGQAGYATAVGVVLFLITLVFTLVMMRVGRRDRIEF</sequence>
<dbReference type="InterPro" id="IPR000515">
    <property type="entry name" value="MetI-like"/>
</dbReference>
<keyword evidence="3" id="KW-1003">Cell membrane</keyword>
<keyword evidence="11" id="KW-1185">Reference proteome</keyword>
<name>A0A1I1ILM1_9ACTN</name>
<feature type="transmembrane region" description="Helical" evidence="7">
    <location>
        <begin position="281"/>
        <end position="301"/>
    </location>
</feature>
<dbReference type="Pfam" id="PF00528">
    <property type="entry name" value="BPD_transp_1"/>
    <property type="match status" value="1"/>
</dbReference>
<dbReference type="AlphaFoldDB" id="A0A1I1ILM1"/>
<evidence type="ECO:0000256" key="3">
    <source>
        <dbReference type="ARBA" id="ARBA00022475"/>
    </source>
</evidence>
<dbReference type="EMBL" id="FOLM01000003">
    <property type="protein sequence ID" value="SFC36592.1"/>
    <property type="molecule type" value="Genomic_DNA"/>
</dbReference>
<evidence type="ECO:0000256" key="5">
    <source>
        <dbReference type="ARBA" id="ARBA00022989"/>
    </source>
</evidence>
<dbReference type="Proteomes" id="UP000199207">
    <property type="component" value="Unassembled WGS sequence"/>
</dbReference>
<protein>
    <submittedName>
        <fullName evidence="10">N-acetylglucosamine transport system permease protein</fullName>
    </submittedName>
</protein>
<dbReference type="GO" id="GO:0055085">
    <property type="term" value="P:transmembrane transport"/>
    <property type="evidence" value="ECO:0007669"/>
    <property type="project" value="InterPro"/>
</dbReference>
<comment type="similarity">
    <text evidence="7">Belongs to the binding-protein-dependent transport system permease family.</text>
</comment>
<evidence type="ECO:0000313" key="10">
    <source>
        <dbReference type="EMBL" id="SFC36592.1"/>
    </source>
</evidence>
<keyword evidence="5 7" id="KW-1133">Transmembrane helix</keyword>
<feature type="transmembrane region" description="Helical" evidence="7">
    <location>
        <begin position="164"/>
        <end position="186"/>
    </location>
</feature>
<dbReference type="InterPro" id="IPR035906">
    <property type="entry name" value="MetI-like_sf"/>
</dbReference>
<feature type="transmembrane region" description="Helical" evidence="7">
    <location>
        <begin position="221"/>
        <end position="246"/>
    </location>
</feature>
<evidence type="ECO:0000313" key="11">
    <source>
        <dbReference type="Proteomes" id="UP000199207"/>
    </source>
</evidence>
<organism evidence="10 11">
    <name type="scientific">Streptomyces aidingensis</name>
    <dbReference type="NCBI Taxonomy" id="910347"/>
    <lineage>
        <taxon>Bacteria</taxon>
        <taxon>Bacillati</taxon>
        <taxon>Actinomycetota</taxon>
        <taxon>Actinomycetes</taxon>
        <taxon>Kitasatosporales</taxon>
        <taxon>Streptomycetaceae</taxon>
        <taxon>Streptomyces</taxon>
    </lineage>
</organism>
<evidence type="ECO:0000256" key="8">
    <source>
        <dbReference type="SAM" id="MobiDB-lite"/>
    </source>
</evidence>
<reference evidence="10 11" key="1">
    <citation type="submission" date="2016-10" db="EMBL/GenBank/DDBJ databases">
        <authorList>
            <person name="de Groot N.N."/>
        </authorList>
    </citation>
    <scope>NUCLEOTIDE SEQUENCE [LARGE SCALE GENOMIC DNA]</scope>
    <source>
        <strain evidence="10 11">CGMCC 4.5739</strain>
    </source>
</reference>
<keyword evidence="4 7" id="KW-0812">Transmembrane</keyword>
<dbReference type="OrthoDB" id="9782326at2"/>
<dbReference type="GO" id="GO:0005886">
    <property type="term" value="C:plasma membrane"/>
    <property type="evidence" value="ECO:0007669"/>
    <property type="project" value="UniProtKB-SubCell"/>
</dbReference>
<evidence type="ECO:0000256" key="4">
    <source>
        <dbReference type="ARBA" id="ARBA00022692"/>
    </source>
</evidence>
<dbReference type="PROSITE" id="PS50928">
    <property type="entry name" value="ABC_TM1"/>
    <property type="match status" value="1"/>
</dbReference>
<evidence type="ECO:0000256" key="1">
    <source>
        <dbReference type="ARBA" id="ARBA00004651"/>
    </source>
</evidence>
<comment type="subcellular location">
    <subcellularLocation>
        <location evidence="1 7">Cell membrane</location>
        <topology evidence="1 7">Multi-pass membrane protein</topology>
    </subcellularLocation>
</comment>
<evidence type="ECO:0000259" key="9">
    <source>
        <dbReference type="PROSITE" id="PS50928"/>
    </source>
</evidence>
<dbReference type="SUPFAM" id="SSF161098">
    <property type="entry name" value="MetI-like"/>
    <property type="match status" value="1"/>
</dbReference>
<feature type="region of interest" description="Disordered" evidence="8">
    <location>
        <begin position="1"/>
        <end position="25"/>
    </location>
</feature>
<dbReference type="PANTHER" id="PTHR30193:SF41">
    <property type="entry name" value="DIACETYLCHITOBIOSE UPTAKE SYSTEM PERMEASE PROTEIN NGCF"/>
    <property type="match status" value="1"/>
</dbReference>
<dbReference type="InterPro" id="IPR051393">
    <property type="entry name" value="ABC_transporter_permease"/>
</dbReference>
<evidence type="ECO:0000256" key="6">
    <source>
        <dbReference type="ARBA" id="ARBA00023136"/>
    </source>
</evidence>
<evidence type="ECO:0000256" key="7">
    <source>
        <dbReference type="RuleBase" id="RU363032"/>
    </source>
</evidence>